<feature type="compositionally biased region" description="Polar residues" evidence="8">
    <location>
        <begin position="12"/>
        <end position="36"/>
    </location>
</feature>
<feature type="compositionally biased region" description="Basic and acidic residues" evidence="8">
    <location>
        <begin position="827"/>
        <end position="836"/>
    </location>
</feature>
<dbReference type="SUPFAM" id="SSF57701">
    <property type="entry name" value="Zn2/Cys6 DNA-binding domain"/>
    <property type="match status" value="1"/>
</dbReference>
<feature type="domain" description="Zn(2)-C6 fungal-type" evidence="9">
    <location>
        <begin position="45"/>
        <end position="77"/>
    </location>
</feature>
<feature type="region of interest" description="Disordered" evidence="8">
    <location>
        <begin position="113"/>
        <end position="134"/>
    </location>
</feature>
<keyword evidence="6" id="KW-0804">Transcription</keyword>
<feature type="region of interest" description="Disordered" evidence="8">
    <location>
        <begin position="1"/>
        <end position="40"/>
    </location>
</feature>
<dbReference type="SMART" id="SM00906">
    <property type="entry name" value="Fungal_trans"/>
    <property type="match status" value="1"/>
</dbReference>
<evidence type="ECO:0000256" key="4">
    <source>
        <dbReference type="ARBA" id="ARBA00023015"/>
    </source>
</evidence>
<organism evidence="10 11">
    <name type="scientific">Rhypophila decipiens</name>
    <dbReference type="NCBI Taxonomy" id="261697"/>
    <lineage>
        <taxon>Eukaryota</taxon>
        <taxon>Fungi</taxon>
        <taxon>Dikarya</taxon>
        <taxon>Ascomycota</taxon>
        <taxon>Pezizomycotina</taxon>
        <taxon>Sordariomycetes</taxon>
        <taxon>Sordariomycetidae</taxon>
        <taxon>Sordariales</taxon>
        <taxon>Naviculisporaceae</taxon>
        <taxon>Rhypophila</taxon>
    </lineage>
</organism>
<keyword evidence="3" id="KW-0862">Zinc</keyword>
<dbReference type="SMART" id="SM00066">
    <property type="entry name" value="GAL4"/>
    <property type="match status" value="1"/>
</dbReference>
<keyword evidence="5" id="KW-0238">DNA-binding</keyword>
<dbReference type="GO" id="GO:0000981">
    <property type="term" value="F:DNA-binding transcription factor activity, RNA polymerase II-specific"/>
    <property type="evidence" value="ECO:0007669"/>
    <property type="project" value="InterPro"/>
</dbReference>
<evidence type="ECO:0000256" key="3">
    <source>
        <dbReference type="ARBA" id="ARBA00022833"/>
    </source>
</evidence>
<proteinExistence type="predicted"/>
<dbReference type="CDD" id="cd00067">
    <property type="entry name" value="GAL4"/>
    <property type="match status" value="1"/>
</dbReference>
<evidence type="ECO:0000256" key="8">
    <source>
        <dbReference type="SAM" id="MobiDB-lite"/>
    </source>
</evidence>
<dbReference type="PROSITE" id="PS00463">
    <property type="entry name" value="ZN2_CY6_FUNGAL_1"/>
    <property type="match status" value="1"/>
</dbReference>
<evidence type="ECO:0000313" key="10">
    <source>
        <dbReference type="EMBL" id="KAK4217454.1"/>
    </source>
</evidence>
<dbReference type="AlphaFoldDB" id="A0AAN6YE74"/>
<dbReference type="InterPro" id="IPR001138">
    <property type="entry name" value="Zn2Cys6_DnaBD"/>
</dbReference>
<dbReference type="Proteomes" id="UP001301769">
    <property type="component" value="Unassembled WGS sequence"/>
</dbReference>
<sequence length="1104" mass="120737">MDDHQKPRSPSEGASDSSGQDHCSALGHSSRSSNKGQVRHRASIACASCRERRIRCVVPEGSTECTQCKRSGAECIIRNDDERRRPISKAYMSSLSSRIALLESMLKERGVVPPPAVHPPKTRQEAQAQQQHQLSSTAFNLNQPQSSETDSSAAPFLIKQEDVEVHEQFLSHSFEPQEGDSAHQSFFQDGFPWKFPFYGPTACTHGYSSPLSMGVLHGPRDHDRRARKLIESLTTSTREHLISCFWDHYNPMHQVVDRQSFEADRRAQKPKFYSTFLHLAMLAAGYRFSDRSRETVKRFTLGSWESTLHRETRFLVESELERPGGLTSVQGLLILGDLEFGAGRDTAGWIYSGIANRLAFALGLQVQDASWDSMGSGADVKRLVMTACVMFDRHWALLLGRPTTIKNQDLGIKLLPKERFPLTSSPTIDELVHQRLLELMDLASKIADSQNTAHDTSAILATTEGDGNAYLQAVTLDQQLQAWYRRLPEELSWTPGNIKAAPFSFFMLHQQYHTCMILLYRPWAKYGPITLEGLNGGYHTPPASQNQTPPKDGFNHGLGSSGSISSEGRVALSRRMCTQHAVRVARIFWHHRHRGFDGTKISVMGIQHAGTSALALMASLAHHSPDLDQRSNLSYLHVLSTAIYDMSRVYQPAARMYQHLKAILAEIRAKLARPSALRASIPLNTSQSIEFGLPNSWPSTRRADNHYPVSSFQNGTMAKLEDIPGLEPPSKRRRLGPGSRRASEIAIPTSSFLKPSDEQWYKEAANNGALDDATRLLGLGKHARHYSYDDIEISATSNTFEISDGLEVTGAFGYEFFADLDLVGEDKNDQSKDGKDAAGASAVGNESVVQDAVETESPELKPDCGDGEANVNSDSGESSSIKQEPTATNQLEPQQGDKLRDGGVSPDAIDATIEEWLAEPPGLTPTSLPHDAFSGSGSVDSPIQFEDGLPTIPESTTCCQTTGAPITTATFAPSSPHAYNLLSDTLSVLTAGHQFQPDLTTSSASNNDTFSSSGGGDGELESWMAAAFGIGSDAIDQMLSPESLNPSLGTDNIGGISKMSAGKDVLLKGLVEKKRGCDEMMMAGCGIDASIRRKGLKALDYLEL</sequence>
<feature type="region of interest" description="Disordered" evidence="8">
    <location>
        <begin position="538"/>
        <end position="559"/>
    </location>
</feature>
<dbReference type="PROSITE" id="PS50048">
    <property type="entry name" value="ZN2_CY6_FUNGAL_2"/>
    <property type="match status" value="1"/>
</dbReference>
<keyword evidence="11" id="KW-1185">Reference proteome</keyword>
<comment type="caution">
    <text evidence="10">The sequence shown here is derived from an EMBL/GenBank/DDBJ whole genome shotgun (WGS) entry which is preliminary data.</text>
</comment>
<dbReference type="GO" id="GO:0003677">
    <property type="term" value="F:DNA binding"/>
    <property type="evidence" value="ECO:0007669"/>
    <property type="project" value="UniProtKB-KW"/>
</dbReference>
<dbReference type="PANTHER" id="PTHR31313">
    <property type="entry name" value="TY1 ENHANCER ACTIVATOR"/>
    <property type="match status" value="1"/>
</dbReference>
<dbReference type="Pfam" id="PF04082">
    <property type="entry name" value="Fungal_trans"/>
    <property type="match status" value="1"/>
</dbReference>
<evidence type="ECO:0000256" key="2">
    <source>
        <dbReference type="ARBA" id="ARBA00022723"/>
    </source>
</evidence>
<keyword evidence="2" id="KW-0479">Metal-binding</keyword>
<feature type="compositionally biased region" description="Low complexity" evidence="8">
    <location>
        <begin position="1000"/>
        <end position="1012"/>
    </location>
</feature>
<dbReference type="CDD" id="cd12148">
    <property type="entry name" value="fungal_TF_MHR"/>
    <property type="match status" value="1"/>
</dbReference>
<comment type="subcellular location">
    <subcellularLocation>
        <location evidence="1">Nucleus</location>
    </subcellularLocation>
</comment>
<feature type="region of interest" description="Disordered" evidence="8">
    <location>
        <begin position="720"/>
        <end position="741"/>
    </location>
</feature>
<evidence type="ECO:0000256" key="7">
    <source>
        <dbReference type="ARBA" id="ARBA00023242"/>
    </source>
</evidence>
<evidence type="ECO:0000256" key="5">
    <source>
        <dbReference type="ARBA" id="ARBA00023125"/>
    </source>
</evidence>
<dbReference type="PANTHER" id="PTHR31313:SF81">
    <property type="entry name" value="TY1 ENHANCER ACTIVATOR"/>
    <property type="match status" value="1"/>
</dbReference>
<gene>
    <name evidence="10" type="ORF">QBC37DRAFT_46054</name>
</gene>
<feature type="region of interest" description="Disordered" evidence="8">
    <location>
        <begin position="997"/>
        <end position="1017"/>
    </location>
</feature>
<feature type="compositionally biased region" description="Polar residues" evidence="8">
    <location>
        <begin position="870"/>
        <end position="893"/>
    </location>
</feature>
<name>A0AAN6YE74_9PEZI</name>
<dbReference type="GO" id="GO:0005634">
    <property type="term" value="C:nucleus"/>
    <property type="evidence" value="ECO:0007669"/>
    <property type="project" value="UniProtKB-SubCell"/>
</dbReference>
<accession>A0AAN6YE74</accession>
<dbReference type="InterPro" id="IPR036864">
    <property type="entry name" value="Zn2-C6_fun-type_DNA-bd_sf"/>
</dbReference>
<dbReference type="GO" id="GO:0008270">
    <property type="term" value="F:zinc ion binding"/>
    <property type="evidence" value="ECO:0007669"/>
    <property type="project" value="InterPro"/>
</dbReference>
<dbReference type="EMBL" id="MU858059">
    <property type="protein sequence ID" value="KAK4217454.1"/>
    <property type="molecule type" value="Genomic_DNA"/>
</dbReference>
<evidence type="ECO:0000256" key="1">
    <source>
        <dbReference type="ARBA" id="ARBA00004123"/>
    </source>
</evidence>
<keyword evidence="4" id="KW-0805">Transcription regulation</keyword>
<dbReference type="GO" id="GO:0006351">
    <property type="term" value="P:DNA-templated transcription"/>
    <property type="evidence" value="ECO:0007669"/>
    <property type="project" value="InterPro"/>
</dbReference>
<evidence type="ECO:0000313" key="11">
    <source>
        <dbReference type="Proteomes" id="UP001301769"/>
    </source>
</evidence>
<feature type="region of interest" description="Disordered" evidence="8">
    <location>
        <begin position="827"/>
        <end position="906"/>
    </location>
</feature>
<protein>
    <submittedName>
        <fullName evidence="10">Fungal-specific transcription factor</fullName>
    </submittedName>
</protein>
<dbReference type="Gene3D" id="4.10.240.10">
    <property type="entry name" value="Zn(2)-C6 fungal-type DNA-binding domain"/>
    <property type="match status" value="1"/>
</dbReference>
<evidence type="ECO:0000256" key="6">
    <source>
        <dbReference type="ARBA" id="ARBA00023163"/>
    </source>
</evidence>
<dbReference type="InterPro" id="IPR007219">
    <property type="entry name" value="XnlR_reg_dom"/>
</dbReference>
<reference evidence="10" key="2">
    <citation type="submission" date="2023-05" db="EMBL/GenBank/DDBJ databases">
        <authorList>
            <consortium name="Lawrence Berkeley National Laboratory"/>
            <person name="Steindorff A."/>
            <person name="Hensen N."/>
            <person name="Bonometti L."/>
            <person name="Westerberg I."/>
            <person name="Brannstrom I.O."/>
            <person name="Guillou S."/>
            <person name="Cros-Aarteil S."/>
            <person name="Calhoun S."/>
            <person name="Haridas S."/>
            <person name="Kuo A."/>
            <person name="Mondo S."/>
            <person name="Pangilinan J."/>
            <person name="Riley R."/>
            <person name="Labutti K."/>
            <person name="Andreopoulos B."/>
            <person name="Lipzen A."/>
            <person name="Chen C."/>
            <person name="Yanf M."/>
            <person name="Daum C."/>
            <person name="Ng V."/>
            <person name="Clum A."/>
            <person name="Ohm R."/>
            <person name="Martin F."/>
            <person name="Silar P."/>
            <person name="Natvig D."/>
            <person name="Lalanne C."/>
            <person name="Gautier V."/>
            <person name="Ament-Velasquez S.L."/>
            <person name="Kruys A."/>
            <person name="Hutchinson M.I."/>
            <person name="Powell A.J."/>
            <person name="Barry K."/>
            <person name="Miller A.N."/>
            <person name="Grigoriev I.V."/>
            <person name="Debuchy R."/>
            <person name="Gladieux P."/>
            <person name="Thoren M.H."/>
            <person name="Johannesson H."/>
        </authorList>
    </citation>
    <scope>NUCLEOTIDE SEQUENCE</scope>
    <source>
        <strain evidence="10">PSN293</strain>
    </source>
</reference>
<evidence type="ECO:0000259" key="9">
    <source>
        <dbReference type="PROSITE" id="PS50048"/>
    </source>
</evidence>
<reference evidence="10" key="1">
    <citation type="journal article" date="2023" name="Mol. Phylogenet. Evol.">
        <title>Genome-scale phylogeny and comparative genomics of the fungal order Sordariales.</title>
        <authorList>
            <person name="Hensen N."/>
            <person name="Bonometti L."/>
            <person name="Westerberg I."/>
            <person name="Brannstrom I.O."/>
            <person name="Guillou S."/>
            <person name="Cros-Aarteil S."/>
            <person name="Calhoun S."/>
            <person name="Haridas S."/>
            <person name="Kuo A."/>
            <person name="Mondo S."/>
            <person name="Pangilinan J."/>
            <person name="Riley R."/>
            <person name="LaButti K."/>
            <person name="Andreopoulos B."/>
            <person name="Lipzen A."/>
            <person name="Chen C."/>
            <person name="Yan M."/>
            <person name="Daum C."/>
            <person name="Ng V."/>
            <person name="Clum A."/>
            <person name="Steindorff A."/>
            <person name="Ohm R.A."/>
            <person name="Martin F."/>
            <person name="Silar P."/>
            <person name="Natvig D.O."/>
            <person name="Lalanne C."/>
            <person name="Gautier V."/>
            <person name="Ament-Velasquez S.L."/>
            <person name="Kruys A."/>
            <person name="Hutchinson M.I."/>
            <person name="Powell A.J."/>
            <person name="Barry K."/>
            <person name="Miller A.N."/>
            <person name="Grigoriev I.V."/>
            <person name="Debuchy R."/>
            <person name="Gladieux P."/>
            <person name="Hiltunen Thoren M."/>
            <person name="Johannesson H."/>
        </authorList>
    </citation>
    <scope>NUCLEOTIDE SEQUENCE</scope>
    <source>
        <strain evidence="10">PSN293</strain>
    </source>
</reference>
<dbReference type="Pfam" id="PF00172">
    <property type="entry name" value="Zn_clus"/>
    <property type="match status" value="1"/>
</dbReference>
<keyword evidence="7" id="KW-0539">Nucleus</keyword>
<dbReference type="InterPro" id="IPR051615">
    <property type="entry name" value="Transcr_Regulatory_Elem"/>
</dbReference>